<dbReference type="InterPro" id="IPR037914">
    <property type="entry name" value="SpoVT-AbrB_sf"/>
</dbReference>
<dbReference type="GO" id="GO:0003677">
    <property type="term" value="F:DNA binding"/>
    <property type="evidence" value="ECO:0007669"/>
    <property type="project" value="UniProtKB-UniRule"/>
</dbReference>
<dbReference type="Proteomes" id="UP000094256">
    <property type="component" value="Chromosome"/>
</dbReference>
<protein>
    <recommendedName>
        <fullName evidence="2">SpoVT-AbrB domain-containing protein</fullName>
    </recommendedName>
</protein>
<keyword evidence="1" id="KW-0238">DNA-binding</keyword>
<keyword evidence="4" id="KW-1185">Reference proteome</keyword>
<dbReference type="SUPFAM" id="SSF89447">
    <property type="entry name" value="AbrB/MazE/MraZ-like"/>
    <property type="match status" value="1"/>
</dbReference>
<sequence length="98" mass="10977">MTAQTKMSEKGQVVIPKDVRDRLRLAPGDRLEVIERPDGVLLRKPSLKSGESFEAITARIHARISKYRQPPLSIEEMGRAIDEAAAEHAAMRDERARG</sequence>
<proteinExistence type="predicted"/>
<feature type="domain" description="SpoVT-AbrB" evidence="2">
    <location>
        <begin position="2"/>
        <end position="47"/>
    </location>
</feature>
<dbReference type="KEGG" id="span:AWL63_02435"/>
<organism evidence="3 4">
    <name type="scientific">Sphingomonas panacis</name>
    <dbReference type="NCBI Taxonomy" id="1560345"/>
    <lineage>
        <taxon>Bacteria</taxon>
        <taxon>Pseudomonadati</taxon>
        <taxon>Pseudomonadota</taxon>
        <taxon>Alphaproteobacteria</taxon>
        <taxon>Sphingomonadales</taxon>
        <taxon>Sphingomonadaceae</taxon>
        <taxon>Sphingomonas</taxon>
    </lineage>
</organism>
<name>A0A1B3ZG88_9SPHN</name>
<evidence type="ECO:0000259" key="2">
    <source>
        <dbReference type="PROSITE" id="PS51740"/>
    </source>
</evidence>
<dbReference type="OrthoDB" id="7160352at2"/>
<dbReference type="STRING" id="1560345.AWL63_02435"/>
<gene>
    <name evidence="3" type="ORF">AWL63_02435</name>
</gene>
<dbReference type="NCBIfam" id="TIGR01439">
    <property type="entry name" value="lp_hng_hel_AbrB"/>
    <property type="match status" value="1"/>
</dbReference>
<evidence type="ECO:0000256" key="1">
    <source>
        <dbReference type="PROSITE-ProRule" id="PRU01076"/>
    </source>
</evidence>
<evidence type="ECO:0000313" key="4">
    <source>
        <dbReference type="Proteomes" id="UP000094256"/>
    </source>
</evidence>
<dbReference type="PROSITE" id="PS51740">
    <property type="entry name" value="SPOVT_ABRB"/>
    <property type="match status" value="1"/>
</dbReference>
<dbReference type="Gene3D" id="2.10.260.10">
    <property type="match status" value="1"/>
</dbReference>
<dbReference type="RefSeq" id="WP_069206956.1">
    <property type="nucleotide sequence ID" value="NZ_CP014168.1"/>
</dbReference>
<dbReference type="Pfam" id="PF04014">
    <property type="entry name" value="MazE_antitoxin"/>
    <property type="match status" value="1"/>
</dbReference>
<accession>A0A1B3ZG88</accession>
<reference evidence="3 4" key="1">
    <citation type="submission" date="2016-01" db="EMBL/GenBank/DDBJ databases">
        <title>Complete genome and mega plasmid sequence of Sphingomonas panacis DCY99 elicits systemic resistance in rice to Xanthomonas oryzae.</title>
        <authorList>
            <person name="Kim Y.J."/>
            <person name="Yang D.C."/>
            <person name="Sing P."/>
        </authorList>
    </citation>
    <scope>NUCLEOTIDE SEQUENCE [LARGE SCALE GENOMIC DNA]</scope>
    <source>
        <strain evidence="3 4">DCY99</strain>
    </source>
</reference>
<dbReference type="InterPro" id="IPR007159">
    <property type="entry name" value="SpoVT-AbrB_dom"/>
</dbReference>
<evidence type="ECO:0000313" key="3">
    <source>
        <dbReference type="EMBL" id="AOH86447.1"/>
    </source>
</evidence>
<dbReference type="AlphaFoldDB" id="A0A1B3ZG88"/>
<dbReference type="SMART" id="SM00966">
    <property type="entry name" value="SpoVT_AbrB"/>
    <property type="match status" value="1"/>
</dbReference>
<dbReference type="EMBL" id="CP014168">
    <property type="protein sequence ID" value="AOH86447.1"/>
    <property type="molecule type" value="Genomic_DNA"/>
</dbReference>